<proteinExistence type="predicted"/>
<protein>
    <submittedName>
        <fullName evidence="3">Glycosyltransferase</fullName>
    </submittedName>
</protein>
<gene>
    <name evidence="3" type="ORF">HPTL_1963</name>
</gene>
<dbReference type="EMBL" id="AP018558">
    <property type="protein sequence ID" value="BBD78217.1"/>
    <property type="molecule type" value="Genomic_DNA"/>
</dbReference>
<dbReference type="CDD" id="cd03819">
    <property type="entry name" value="GT4_WavL-like"/>
    <property type="match status" value="1"/>
</dbReference>
<reference evidence="3 4" key="1">
    <citation type="submission" date="2018-04" db="EMBL/GenBank/DDBJ databases">
        <title>Complete genome sequence of Hydrogenophilus thermoluteolus TH-1.</title>
        <authorList>
            <person name="Arai H."/>
        </authorList>
    </citation>
    <scope>NUCLEOTIDE SEQUENCE [LARGE SCALE GENOMIC DNA]</scope>
    <source>
        <strain evidence="3 4">TH-1</strain>
    </source>
</reference>
<keyword evidence="3" id="KW-0808">Transferase</keyword>
<dbReference type="OrthoDB" id="9803091at2"/>
<dbReference type="KEGG" id="htl:HPTL_1963"/>
<evidence type="ECO:0000259" key="1">
    <source>
        <dbReference type="Pfam" id="PF00534"/>
    </source>
</evidence>
<dbReference type="RefSeq" id="WP_119335869.1">
    <property type="nucleotide sequence ID" value="NZ_AP018558.1"/>
</dbReference>
<dbReference type="Pfam" id="PF13439">
    <property type="entry name" value="Glyco_transf_4"/>
    <property type="match status" value="1"/>
</dbReference>
<dbReference type="InterPro" id="IPR001296">
    <property type="entry name" value="Glyco_trans_1"/>
</dbReference>
<dbReference type="GO" id="GO:0016757">
    <property type="term" value="F:glycosyltransferase activity"/>
    <property type="evidence" value="ECO:0007669"/>
    <property type="project" value="InterPro"/>
</dbReference>
<feature type="domain" description="Glycosyltransferase subfamily 4-like N-terminal" evidence="2">
    <location>
        <begin position="18"/>
        <end position="172"/>
    </location>
</feature>
<dbReference type="AlphaFoldDB" id="A0A2Z6E0A8"/>
<evidence type="ECO:0000313" key="3">
    <source>
        <dbReference type="EMBL" id="BBD78217.1"/>
    </source>
</evidence>
<organism evidence="3 4">
    <name type="scientific">Hydrogenophilus thermoluteolus</name>
    <name type="common">Pseudomonas hydrogenothermophila</name>
    <dbReference type="NCBI Taxonomy" id="297"/>
    <lineage>
        <taxon>Bacteria</taxon>
        <taxon>Pseudomonadati</taxon>
        <taxon>Pseudomonadota</taxon>
        <taxon>Hydrogenophilia</taxon>
        <taxon>Hydrogenophilales</taxon>
        <taxon>Hydrogenophilaceae</taxon>
        <taxon>Hydrogenophilus</taxon>
    </lineage>
</organism>
<dbReference type="Pfam" id="PF00534">
    <property type="entry name" value="Glycos_transf_1"/>
    <property type="match status" value="1"/>
</dbReference>
<dbReference type="SUPFAM" id="SSF53756">
    <property type="entry name" value="UDP-Glycosyltransferase/glycogen phosphorylase"/>
    <property type="match status" value="1"/>
</dbReference>
<name>A0A2Z6E0A8_HYDTE</name>
<evidence type="ECO:0000313" key="4">
    <source>
        <dbReference type="Proteomes" id="UP000262004"/>
    </source>
</evidence>
<accession>A0A2Z6E0A8</accession>
<keyword evidence="4" id="KW-1185">Reference proteome</keyword>
<dbReference type="PANTHER" id="PTHR12526:SF638">
    <property type="entry name" value="SPORE COAT PROTEIN SA"/>
    <property type="match status" value="1"/>
</dbReference>
<sequence length="380" mass="42658">MHARPRTVVQMLPALHSGGVERGTVEIAEALVAAGHRAIVIADGGRYADHLRAIGAEWIPWPVGKKSVATLWRFVPKVRDLLMRERVDILHLRSRFPAWVGYLAWRRIPPALRPRLVTTVHGFYSVNRYSAVMTRGETVICVSEAIRRYVLRHYPRTDPARLVVIPRGIDPAAYPRGYRPDPDWFTQWYAQFPETRGKRWVTLPARLTRWKGQAELLTVWREIIARHPDAHALLVGGYDARRRDYVAELQQTIRAHGLENHVTLTGDRPDLKNILAASTVVLSLSTDPEAFGRTTLEALALGTRVIGYHHGGVAEQLAAIYPEGSVAVGDQTALARQIRAALDGTLPPVTQPLPERFTLAAMQHETLALYQRLAERVSLL</sequence>
<evidence type="ECO:0000259" key="2">
    <source>
        <dbReference type="Pfam" id="PF13439"/>
    </source>
</evidence>
<dbReference type="Gene3D" id="3.40.50.2000">
    <property type="entry name" value="Glycogen Phosphorylase B"/>
    <property type="match status" value="2"/>
</dbReference>
<dbReference type="PANTHER" id="PTHR12526">
    <property type="entry name" value="GLYCOSYLTRANSFERASE"/>
    <property type="match status" value="1"/>
</dbReference>
<feature type="domain" description="Glycosyl transferase family 1" evidence="1">
    <location>
        <begin position="197"/>
        <end position="345"/>
    </location>
</feature>
<dbReference type="InterPro" id="IPR028098">
    <property type="entry name" value="Glyco_trans_4-like_N"/>
</dbReference>
<dbReference type="Proteomes" id="UP000262004">
    <property type="component" value="Chromosome"/>
</dbReference>